<dbReference type="EMBL" id="NAJQ01000116">
    <property type="protein sequence ID" value="TKA78275.1"/>
    <property type="molecule type" value="Genomic_DNA"/>
</dbReference>
<protein>
    <submittedName>
        <fullName evidence="2">Uncharacterized protein</fullName>
    </submittedName>
</protein>
<accession>A0A4U0XTF2</accession>
<organism evidence="2 3">
    <name type="scientific">Friedmanniomyces simplex</name>
    <dbReference type="NCBI Taxonomy" id="329884"/>
    <lineage>
        <taxon>Eukaryota</taxon>
        <taxon>Fungi</taxon>
        <taxon>Dikarya</taxon>
        <taxon>Ascomycota</taxon>
        <taxon>Pezizomycotina</taxon>
        <taxon>Dothideomycetes</taxon>
        <taxon>Dothideomycetidae</taxon>
        <taxon>Mycosphaerellales</taxon>
        <taxon>Teratosphaeriaceae</taxon>
        <taxon>Friedmanniomyces</taxon>
    </lineage>
</organism>
<dbReference type="STRING" id="329884.A0A4U0XTF2"/>
<evidence type="ECO:0000313" key="3">
    <source>
        <dbReference type="Proteomes" id="UP000309340"/>
    </source>
</evidence>
<feature type="compositionally biased region" description="Polar residues" evidence="1">
    <location>
        <begin position="225"/>
        <end position="238"/>
    </location>
</feature>
<comment type="caution">
    <text evidence="2">The sequence shown here is derived from an EMBL/GenBank/DDBJ whole genome shotgun (WGS) entry which is preliminary data.</text>
</comment>
<dbReference type="OrthoDB" id="2898509at2759"/>
<evidence type="ECO:0000256" key="1">
    <source>
        <dbReference type="SAM" id="MobiDB-lite"/>
    </source>
</evidence>
<name>A0A4U0XTF2_9PEZI</name>
<reference evidence="2 3" key="1">
    <citation type="submission" date="2017-03" db="EMBL/GenBank/DDBJ databases">
        <title>Genomes of endolithic fungi from Antarctica.</title>
        <authorList>
            <person name="Coleine C."/>
            <person name="Masonjones S."/>
            <person name="Stajich J.E."/>
        </authorList>
    </citation>
    <scope>NUCLEOTIDE SEQUENCE [LARGE SCALE GENOMIC DNA]</scope>
    <source>
        <strain evidence="2 3">CCFEE 5184</strain>
    </source>
</reference>
<proteinExistence type="predicted"/>
<keyword evidence="3" id="KW-1185">Reference proteome</keyword>
<feature type="region of interest" description="Disordered" evidence="1">
    <location>
        <begin position="212"/>
        <end position="238"/>
    </location>
</feature>
<evidence type="ECO:0000313" key="2">
    <source>
        <dbReference type="EMBL" id="TKA78275.1"/>
    </source>
</evidence>
<dbReference type="AlphaFoldDB" id="A0A4U0XTF2"/>
<gene>
    <name evidence="2" type="ORF">B0A55_04738</name>
</gene>
<sequence>MTLKDFFHLSEEEFAERITTLTDEELMKDDIHNCRATHSGAYGAAIGAIEAPVTAGVSLVGSAIGLRRRNVAKRRLEMIHHEIEKRGLPVHKQTKRDYLIPLGIAGVSAGISGGVMDGLLHAIPADSIVDAGLDLGATAGAQVAQEAAGKLTVETGSEQIMDRGLPGTGRRNVWREKLAMSRSASSLSSMLAPPNGGVPKLALSAPPSPLLDIRPPLPPRPLSGVVQSAASIPSIRLS</sequence>
<dbReference type="Proteomes" id="UP000309340">
    <property type="component" value="Unassembled WGS sequence"/>
</dbReference>